<dbReference type="Proteomes" id="UP001152795">
    <property type="component" value="Unassembled WGS sequence"/>
</dbReference>
<dbReference type="EMBL" id="CACRXK020007526">
    <property type="protein sequence ID" value="CAB4012481.1"/>
    <property type="molecule type" value="Genomic_DNA"/>
</dbReference>
<dbReference type="PANTHER" id="PTHR13073:SF0">
    <property type="entry name" value="BIOGENESIS OF LYSOSOME-RELATED ORGANELLES COMPLEX 1 SUBUNIT 1"/>
    <property type="match status" value="1"/>
</dbReference>
<dbReference type="AlphaFoldDB" id="A0A7D9IS43"/>
<sequence length="122" mass="13915">MLSRAQKEHHAQKQRIREQQELKRREAFESANAVVDKLVSTLNDGVEDVYQNQKKLEAESKQLQAHAAQFSKQTIQWLQLTEGFNRALKELGDVENWSQVIEAEMTTIAGALEYAYKGDVPG</sequence>
<name>A0A7D9IS43_PARCT</name>
<dbReference type="Pfam" id="PF06320">
    <property type="entry name" value="GCN5L1"/>
    <property type="match status" value="1"/>
</dbReference>
<protein>
    <recommendedName>
        <fullName evidence="2">Biogenesis of lysosome-related organelles complex 1 subunit 1</fullName>
    </recommendedName>
</protein>
<dbReference type="GO" id="GO:0016197">
    <property type="term" value="P:endosomal transport"/>
    <property type="evidence" value="ECO:0007669"/>
    <property type="project" value="TreeGrafter"/>
</dbReference>
<proteinExistence type="inferred from homology"/>
<dbReference type="GO" id="GO:0031083">
    <property type="term" value="C:BLOC-1 complex"/>
    <property type="evidence" value="ECO:0007669"/>
    <property type="project" value="InterPro"/>
</dbReference>
<evidence type="ECO:0000256" key="1">
    <source>
        <dbReference type="ARBA" id="ARBA00007133"/>
    </source>
</evidence>
<organism evidence="3 4">
    <name type="scientific">Paramuricea clavata</name>
    <name type="common">Red gorgonian</name>
    <name type="synonym">Violescent sea-whip</name>
    <dbReference type="NCBI Taxonomy" id="317549"/>
    <lineage>
        <taxon>Eukaryota</taxon>
        <taxon>Metazoa</taxon>
        <taxon>Cnidaria</taxon>
        <taxon>Anthozoa</taxon>
        <taxon>Octocorallia</taxon>
        <taxon>Malacalcyonacea</taxon>
        <taxon>Plexauridae</taxon>
        <taxon>Paramuricea</taxon>
    </lineage>
</organism>
<evidence type="ECO:0000313" key="4">
    <source>
        <dbReference type="Proteomes" id="UP001152795"/>
    </source>
</evidence>
<comment type="similarity">
    <text evidence="1">Belongs to the BLOC1S1 family.</text>
</comment>
<dbReference type="OrthoDB" id="20018at2759"/>
<reference evidence="3" key="1">
    <citation type="submission" date="2020-04" db="EMBL/GenBank/DDBJ databases">
        <authorList>
            <person name="Alioto T."/>
            <person name="Alioto T."/>
            <person name="Gomez Garrido J."/>
        </authorList>
    </citation>
    <scope>NUCLEOTIDE SEQUENCE</scope>
    <source>
        <strain evidence="3">A484AB</strain>
    </source>
</reference>
<comment type="caution">
    <text evidence="3">The sequence shown here is derived from an EMBL/GenBank/DDBJ whole genome shotgun (WGS) entry which is preliminary data.</text>
</comment>
<accession>A0A7D9IS43</accession>
<gene>
    <name evidence="3" type="ORF">PACLA_8A051158</name>
</gene>
<dbReference type="PANTHER" id="PTHR13073">
    <property type="entry name" value="BLOC-1 COMPLEX SUBUNIT 1"/>
    <property type="match status" value="1"/>
</dbReference>
<keyword evidence="4" id="KW-1185">Reference proteome</keyword>
<evidence type="ECO:0000256" key="2">
    <source>
        <dbReference type="ARBA" id="ARBA00019577"/>
    </source>
</evidence>
<evidence type="ECO:0000313" key="3">
    <source>
        <dbReference type="EMBL" id="CAB4012481.1"/>
    </source>
</evidence>
<dbReference type="InterPro" id="IPR009395">
    <property type="entry name" value="BLOC1S1"/>
</dbReference>